<dbReference type="InterPro" id="IPR011701">
    <property type="entry name" value="MFS"/>
</dbReference>
<evidence type="ECO:0000256" key="2">
    <source>
        <dbReference type="ARBA" id="ARBA00022448"/>
    </source>
</evidence>
<dbReference type="InterPro" id="IPR052524">
    <property type="entry name" value="MFS_Cyanate_Porter"/>
</dbReference>
<name>A0ABS2DDU8_9BACI</name>
<keyword evidence="5 6" id="KW-0472">Membrane</keyword>
<feature type="transmembrane region" description="Helical" evidence="6">
    <location>
        <begin position="50"/>
        <end position="69"/>
    </location>
</feature>
<feature type="transmembrane region" description="Helical" evidence="6">
    <location>
        <begin position="172"/>
        <end position="189"/>
    </location>
</feature>
<dbReference type="PROSITE" id="PS50850">
    <property type="entry name" value="MFS"/>
    <property type="match status" value="1"/>
</dbReference>
<dbReference type="InterPro" id="IPR020846">
    <property type="entry name" value="MFS_dom"/>
</dbReference>
<dbReference type="PANTHER" id="PTHR23523">
    <property type="match status" value="1"/>
</dbReference>
<accession>A0ABS2DDU8</accession>
<proteinExistence type="predicted"/>
<dbReference type="SUPFAM" id="SSF103473">
    <property type="entry name" value="MFS general substrate transporter"/>
    <property type="match status" value="1"/>
</dbReference>
<feature type="domain" description="Major facilitator superfamily (MFS) profile" evidence="7">
    <location>
        <begin position="11"/>
        <end position="395"/>
    </location>
</feature>
<dbReference type="Proteomes" id="UP001518925">
    <property type="component" value="Unassembled WGS sequence"/>
</dbReference>
<feature type="transmembrane region" description="Helical" evidence="6">
    <location>
        <begin position="304"/>
        <end position="329"/>
    </location>
</feature>
<keyword evidence="9" id="KW-1185">Reference proteome</keyword>
<protein>
    <submittedName>
        <fullName evidence="8">MFS transporter</fullName>
    </submittedName>
</protein>
<evidence type="ECO:0000259" key="7">
    <source>
        <dbReference type="PROSITE" id="PS50850"/>
    </source>
</evidence>
<evidence type="ECO:0000256" key="5">
    <source>
        <dbReference type="ARBA" id="ARBA00023136"/>
    </source>
</evidence>
<feature type="transmembrane region" description="Helical" evidence="6">
    <location>
        <begin position="341"/>
        <end position="363"/>
    </location>
</feature>
<feature type="transmembrane region" description="Helical" evidence="6">
    <location>
        <begin position="279"/>
        <end position="298"/>
    </location>
</feature>
<dbReference type="PANTHER" id="PTHR23523:SF2">
    <property type="entry name" value="2-NITROIMIDAZOLE TRANSPORTER"/>
    <property type="match status" value="1"/>
</dbReference>
<evidence type="ECO:0000256" key="4">
    <source>
        <dbReference type="ARBA" id="ARBA00022989"/>
    </source>
</evidence>
<dbReference type="CDD" id="cd17339">
    <property type="entry name" value="MFS_NIMT_CynX_like"/>
    <property type="match status" value="1"/>
</dbReference>
<organism evidence="8 9">
    <name type="scientific">Bacillus suaedaesalsae</name>
    <dbReference type="NCBI Taxonomy" id="2810349"/>
    <lineage>
        <taxon>Bacteria</taxon>
        <taxon>Bacillati</taxon>
        <taxon>Bacillota</taxon>
        <taxon>Bacilli</taxon>
        <taxon>Bacillales</taxon>
        <taxon>Bacillaceae</taxon>
        <taxon>Bacillus</taxon>
    </lineage>
</organism>
<feature type="transmembrane region" description="Helical" evidence="6">
    <location>
        <begin position="369"/>
        <end position="390"/>
    </location>
</feature>
<feature type="transmembrane region" description="Helical" evidence="6">
    <location>
        <begin position="209"/>
        <end position="230"/>
    </location>
</feature>
<comment type="caution">
    <text evidence="8">The sequence shown here is derived from an EMBL/GenBank/DDBJ whole genome shotgun (WGS) entry which is preliminary data.</text>
</comment>
<feature type="transmembrane region" description="Helical" evidence="6">
    <location>
        <begin position="81"/>
        <end position="98"/>
    </location>
</feature>
<evidence type="ECO:0000256" key="3">
    <source>
        <dbReference type="ARBA" id="ARBA00022692"/>
    </source>
</evidence>
<keyword evidence="3 6" id="KW-0812">Transmembrane</keyword>
<dbReference type="Gene3D" id="1.20.1250.20">
    <property type="entry name" value="MFS general substrate transporter like domains"/>
    <property type="match status" value="1"/>
</dbReference>
<comment type="subcellular location">
    <subcellularLocation>
        <location evidence="1">Cell membrane</location>
        <topology evidence="1">Multi-pass membrane protein</topology>
    </subcellularLocation>
</comment>
<evidence type="ECO:0000256" key="1">
    <source>
        <dbReference type="ARBA" id="ARBA00004651"/>
    </source>
</evidence>
<evidence type="ECO:0000313" key="8">
    <source>
        <dbReference type="EMBL" id="MBM6616627.1"/>
    </source>
</evidence>
<dbReference type="EMBL" id="JAFELM010000013">
    <property type="protein sequence ID" value="MBM6616627.1"/>
    <property type="molecule type" value="Genomic_DNA"/>
</dbReference>
<reference evidence="8 9" key="1">
    <citation type="submission" date="2021-02" db="EMBL/GenBank/DDBJ databases">
        <title>Bacillus sp. RD4P76, an endophyte from a halophyte.</title>
        <authorList>
            <person name="Sun J.-Q."/>
        </authorList>
    </citation>
    <scope>NUCLEOTIDE SEQUENCE [LARGE SCALE GENOMIC DNA]</scope>
    <source>
        <strain evidence="8 9">RD4P76</strain>
    </source>
</reference>
<feature type="transmembrane region" description="Helical" evidence="6">
    <location>
        <begin position="138"/>
        <end position="160"/>
    </location>
</feature>
<dbReference type="RefSeq" id="WP_204202041.1">
    <property type="nucleotide sequence ID" value="NZ_JAFELM010000013.1"/>
</dbReference>
<keyword evidence="2" id="KW-0813">Transport</keyword>
<dbReference type="InterPro" id="IPR036259">
    <property type="entry name" value="MFS_trans_sf"/>
</dbReference>
<evidence type="ECO:0000256" key="6">
    <source>
        <dbReference type="SAM" id="Phobius"/>
    </source>
</evidence>
<keyword evidence="4 6" id="KW-1133">Transmembrane helix</keyword>
<gene>
    <name evidence="8" type="ORF">JR050_02880</name>
</gene>
<dbReference type="Pfam" id="PF07690">
    <property type="entry name" value="MFS_1"/>
    <property type="match status" value="1"/>
</dbReference>
<evidence type="ECO:0000313" key="9">
    <source>
        <dbReference type="Proteomes" id="UP001518925"/>
    </source>
</evidence>
<feature type="transmembrane region" description="Helical" evidence="6">
    <location>
        <begin position="104"/>
        <end position="126"/>
    </location>
</feature>
<sequence length="396" mass="42786">MQKSKAITQPYIYLLIAGIVLIAFNLRPAITSLGPLVGMIQKDIGLAHWSAGLLMSLPLIVFAVMSPLVPKIASRLTNEKTLILGLAFLLVGISIRYIPTTFFLFSGTLLAGTGIAVGNVLLPAVVKERFPEKFGLMTSVYSTSMGLIASLASGVSVPLAVNYNLGWKGAQVIWAIPVAVAIVVWLFLLKRNKNRSIHQERKSSQFNQIWRSPLAWQLAIFMGVQSFLFYVTVSWLPEILHSHGISLATAGWLLSFTQLIGLPASFIIPVLAGRFATQVWIAFSLGILSILGYSGLLIGSSYPVIIVSIILIGVALGGSFPLALTYIGLRSRTGQQASELSGMAQSTGYILAAVGPLFIGYLFDLTHVWTTPLLTLVAVSFIVMVFSMLAGRNKYV</sequence>
<feature type="transmembrane region" description="Helical" evidence="6">
    <location>
        <begin position="12"/>
        <end position="30"/>
    </location>
</feature>
<feature type="transmembrane region" description="Helical" evidence="6">
    <location>
        <begin position="250"/>
        <end position="272"/>
    </location>
</feature>